<evidence type="ECO:0000313" key="3">
    <source>
        <dbReference type="Proteomes" id="UP000661691"/>
    </source>
</evidence>
<dbReference type="SUPFAM" id="SSF53448">
    <property type="entry name" value="Nucleotide-diphospho-sugar transferases"/>
    <property type="match status" value="1"/>
</dbReference>
<organism evidence="2 3">
    <name type="scientific">Polycladospora coralii</name>
    <dbReference type="NCBI Taxonomy" id="2771432"/>
    <lineage>
        <taxon>Bacteria</taxon>
        <taxon>Bacillati</taxon>
        <taxon>Bacillota</taxon>
        <taxon>Bacilli</taxon>
        <taxon>Bacillales</taxon>
        <taxon>Thermoactinomycetaceae</taxon>
        <taxon>Polycladospora</taxon>
    </lineage>
</organism>
<protein>
    <submittedName>
        <fullName evidence="2">Glycosyltransferase family 2 protein</fullName>
    </submittedName>
</protein>
<dbReference type="AlphaFoldDB" id="A0A926NCN8"/>
<reference evidence="2" key="1">
    <citation type="submission" date="2020-09" db="EMBL/GenBank/DDBJ databases">
        <title>A novel bacterium of genus Hazenella, isolated from South China Sea.</title>
        <authorList>
            <person name="Huang H."/>
            <person name="Mo K."/>
            <person name="Hu Y."/>
        </authorList>
    </citation>
    <scope>NUCLEOTIDE SEQUENCE</scope>
    <source>
        <strain evidence="2">IB182357</strain>
    </source>
</reference>
<keyword evidence="3" id="KW-1185">Reference proteome</keyword>
<evidence type="ECO:0000259" key="1">
    <source>
        <dbReference type="Pfam" id="PF00535"/>
    </source>
</evidence>
<evidence type="ECO:0000313" key="2">
    <source>
        <dbReference type="EMBL" id="MBD1371154.1"/>
    </source>
</evidence>
<dbReference type="EMBL" id="JACXAH010000002">
    <property type="protein sequence ID" value="MBD1371154.1"/>
    <property type="molecule type" value="Genomic_DNA"/>
</dbReference>
<name>A0A926NCN8_9BACL</name>
<dbReference type="Gene3D" id="3.90.550.10">
    <property type="entry name" value="Spore Coat Polysaccharide Biosynthesis Protein SpsA, Chain A"/>
    <property type="match status" value="1"/>
</dbReference>
<comment type="caution">
    <text evidence="2">The sequence shown here is derived from an EMBL/GenBank/DDBJ whole genome shotgun (WGS) entry which is preliminary data.</text>
</comment>
<dbReference type="InterPro" id="IPR001173">
    <property type="entry name" value="Glyco_trans_2-like"/>
</dbReference>
<gene>
    <name evidence="2" type="ORF">IC620_02115</name>
</gene>
<feature type="domain" description="Glycosyltransferase 2-like" evidence="1">
    <location>
        <begin position="12"/>
        <end position="119"/>
    </location>
</feature>
<sequence length="230" mass="27261">MHPANQQVGVSIICPTNKKHTLTNILGNYNRQSYPHKELIIVINSDQIEKELWSHETAQHKNIRIFRLPEHISLGACLNFAIEKRRYPYIARFDDDDYYGDRYLQNSLDIVFQYDADVVAREDFYMYISDQQALHTKHVGVYCIGGTLMFHERVLQALKFPEISEAEDVKFYQSCYKYDFIVKKPYHFKDFVYIRNSENKFHTWKPSLGSLYHDTHFVAHTDNFLSYLDA</sequence>
<dbReference type="CDD" id="cd00761">
    <property type="entry name" value="Glyco_tranf_GTA_type"/>
    <property type="match status" value="1"/>
</dbReference>
<proteinExistence type="predicted"/>
<dbReference type="RefSeq" id="WP_191141388.1">
    <property type="nucleotide sequence ID" value="NZ_JACXAH010000002.1"/>
</dbReference>
<dbReference type="Proteomes" id="UP000661691">
    <property type="component" value="Unassembled WGS sequence"/>
</dbReference>
<dbReference type="Pfam" id="PF00535">
    <property type="entry name" value="Glycos_transf_2"/>
    <property type="match status" value="1"/>
</dbReference>
<dbReference type="InterPro" id="IPR029044">
    <property type="entry name" value="Nucleotide-diphossugar_trans"/>
</dbReference>
<accession>A0A926NCN8</accession>